<name>F3KJA8_9ARCH</name>
<protein>
    <submittedName>
        <fullName evidence="1">Uncharacterized protein</fullName>
    </submittedName>
</protein>
<dbReference type="HOGENOM" id="CLU_2091410_0_0_2"/>
<evidence type="ECO:0000313" key="1">
    <source>
        <dbReference type="EMBL" id="EGG42385.1"/>
    </source>
</evidence>
<reference evidence="1" key="1">
    <citation type="journal article" date="2011" name="PLoS ONE">
        <title>Genome of a low-salinity ammonia-oxidizing archaeon determined by single-cell and metagenomic analysis.</title>
        <authorList>
            <person name="Blainey P.C."/>
            <person name="Mosier A.C."/>
            <person name="Potanina A."/>
            <person name="Francis C.A."/>
            <person name="Quake S.R."/>
        </authorList>
    </citation>
    <scope>NUCLEOTIDE SEQUENCE [LARGE SCALE GENOMIC DNA]</scope>
    <source>
        <strain evidence="1">SFB1</strain>
    </source>
</reference>
<dbReference type="PATRIC" id="fig|886738.10.peg.637"/>
<dbReference type="STRING" id="886738.Nlim_0566"/>
<gene>
    <name evidence="1" type="ORF">Nlim_0566</name>
</gene>
<organism evidence="1">
    <name type="scientific">Candidatus Nitrosarchaeum limnium SFB1</name>
    <dbReference type="NCBI Taxonomy" id="886738"/>
    <lineage>
        <taxon>Archaea</taxon>
        <taxon>Nitrososphaerota</taxon>
        <taxon>Nitrososphaeria</taxon>
        <taxon>Nitrosopumilales</taxon>
        <taxon>Nitrosopumilaceae</taxon>
        <taxon>Nitrosarchaeum</taxon>
    </lineage>
</organism>
<proteinExistence type="predicted"/>
<dbReference type="AlphaFoldDB" id="F3KJA8"/>
<dbReference type="EMBL" id="AEGP01000029">
    <property type="protein sequence ID" value="EGG42385.1"/>
    <property type="molecule type" value="Genomic_DNA"/>
</dbReference>
<accession>F3KJA8</accession>
<comment type="caution">
    <text evidence="1">The sequence shown here is derived from an EMBL/GenBank/DDBJ whole genome shotgun (WGS) entry which is preliminary data.</text>
</comment>
<dbReference type="Proteomes" id="UP000004348">
    <property type="component" value="Chromosome"/>
</dbReference>
<sequence length="116" mass="13550">MTDFIHEPYKTIFVRDLIKLSTDDLLSMMASLESGSAYWVDGVLFACFAMTESEELAKKEMQGMTYLDKVVFAKYDKYSKTAKLSTNMEINVLNMQKSHLYRDLISWLKKQPIWNE</sequence>